<proteinExistence type="predicted"/>
<dbReference type="GeneID" id="85458909"/>
<comment type="caution">
    <text evidence="2">The sequence shown here is derived from an EMBL/GenBank/DDBJ whole genome shotgun (WGS) entry which is preliminary data.</text>
</comment>
<sequence length="124" mass="13274">MPTIASDLALFAQHIGPDLQDLRGYTDSITTLSSAAAAMSCPSRSRATGSTNPTTLQAASSMTTGKKLTTSFNRGFEQHLTDHAVHPISRSRKPELTDARAGPVVPKRSRLPPNFSDGAFETFQ</sequence>
<dbReference type="AlphaFoldDB" id="A0AAJ0AV35"/>
<evidence type="ECO:0000256" key="1">
    <source>
        <dbReference type="SAM" id="MobiDB-lite"/>
    </source>
</evidence>
<feature type="compositionally biased region" description="Polar residues" evidence="1">
    <location>
        <begin position="42"/>
        <end position="64"/>
    </location>
</feature>
<evidence type="ECO:0000313" key="3">
    <source>
        <dbReference type="Proteomes" id="UP001224890"/>
    </source>
</evidence>
<gene>
    <name evidence="2" type="ORF">BDP55DRAFT_656662</name>
</gene>
<evidence type="ECO:0000313" key="2">
    <source>
        <dbReference type="EMBL" id="KAK1688654.1"/>
    </source>
</evidence>
<feature type="region of interest" description="Disordered" evidence="1">
    <location>
        <begin position="40"/>
        <end position="64"/>
    </location>
</feature>
<protein>
    <submittedName>
        <fullName evidence="2">Uncharacterized protein</fullName>
    </submittedName>
</protein>
<accession>A0AAJ0AV35</accession>
<dbReference type="Proteomes" id="UP001224890">
    <property type="component" value="Unassembled WGS sequence"/>
</dbReference>
<dbReference type="RefSeq" id="XP_060432349.1">
    <property type="nucleotide sequence ID" value="XM_060574383.1"/>
</dbReference>
<feature type="region of interest" description="Disordered" evidence="1">
    <location>
        <begin position="82"/>
        <end position="124"/>
    </location>
</feature>
<keyword evidence="3" id="KW-1185">Reference proteome</keyword>
<name>A0AAJ0AV35_9PEZI</name>
<reference evidence="2" key="1">
    <citation type="submission" date="2021-06" db="EMBL/GenBank/DDBJ databases">
        <title>Comparative genomics, transcriptomics and evolutionary studies reveal genomic signatures of adaptation to plant cell wall in hemibiotrophic fungi.</title>
        <authorList>
            <consortium name="DOE Joint Genome Institute"/>
            <person name="Baroncelli R."/>
            <person name="Diaz J.F."/>
            <person name="Benocci T."/>
            <person name="Peng M."/>
            <person name="Battaglia E."/>
            <person name="Haridas S."/>
            <person name="Andreopoulos W."/>
            <person name="Labutti K."/>
            <person name="Pangilinan J."/>
            <person name="Floch G.L."/>
            <person name="Makela M.R."/>
            <person name="Henrissat B."/>
            <person name="Grigoriev I.V."/>
            <person name="Crouch J.A."/>
            <person name="De Vries R.P."/>
            <person name="Sukno S.A."/>
            <person name="Thon M.R."/>
        </authorList>
    </citation>
    <scope>NUCLEOTIDE SEQUENCE</scope>
    <source>
        <strain evidence="2">CBS 193.32</strain>
    </source>
</reference>
<dbReference type="EMBL" id="JAHMHR010000011">
    <property type="protein sequence ID" value="KAK1688654.1"/>
    <property type="molecule type" value="Genomic_DNA"/>
</dbReference>
<organism evidence="2 3">
    <name type="scientific">Colletotrichum godetiae</name>
    <dbReference type="NCBI Taxonomy" id="1209918"/>
    <lineage>
        <taxon>Eukaryota</taxon>
        <taxon>Fungi</taxon>
        <taxon>Dikarya</taxon>
        <taxon>Ascomycota</taxon>
        <taxon>Pezizomycotina</taxon>
        <taxon>Sordariomycetes</taxon>
        <taxon>Hypocreomycetidae</taxon>
        <taxon>Glomerellales</taxon>
        <taxon>Glomerellaceae</taxon>
        <taxon>Colletotrichum</taxon>
        <taxon>Colletotrichum acutatum species complex</taxon>
    </lineage>
</organism>